<dbReference type="EMBL" id="SSTI01000009">
    <property type="protein sequence ID" value="THG39105.1"/>
    <property type="molecule type" value="Genomic_DNA"/>
</dbReference>
<keyword evidence="3" id="KW-1185">Reference proteome</keyword>
<protein>
    <submittedName>
        <fullName evidence="2">DUF2243 domain-containing protein</fullName>
    </submittedName>
</protein>
<sequence length="254" mass="26572">MARAATSLPWSGYLIGFALGGFFDGILLHQILQWHHLLSLVDGVTDQILFDGLFHALMYAVAAIGLVALFRTRRSLARPGSGRRLLAAALIGAGVWHVADGIVSHWVLGIHRIKLDSANPLAWDLGWFVAFGIIPIVAGRLLYRGGGGNDGGSGPRGGIAALGLTATALICGAWAARAPAGSETMIVLFGPGTSQGAAVNAIRAANGSVLWQSRGLWAVRWNDPARVDTLYPRGALFVSSSLVGAGCLAWTTAE</sequence>
<accession>A0ABY2QFX3</accession>
<comment type="caution">
    <text evidence="2">The sequence shown here is derived from an EMBL/GenBank/DDBJ whole genome shotgun (WGS) entry which is preliminary data.</text>
</comment>
<dbReference type="Proteomes" id="UP000308038">
    <property type="component" value="Unassembled WGS sequence"/>
</dbReference>
<organism evidence="2 3">
    <name type="scientific">Sphingomonas olei</name>
    <dbReference type="NCBI Taxonomy" id="1886787"/>
    <lineage>
        <taxon>Bacteria</taxon>
        <taxon>Pseudomonadati</taxon>
        <taxon>Pseudomonadota</taxon>
        <taxon>Alphaproteobacteria</taxon>
        <taxon>Sphingomonadales</taxon>
        <taxon>Sphingomonadaceae</taxon>
        <taxon>Sphingomonas</taxon>
    </lineage>
</organism>
<feature type="transmembrane region" description="Helical" evidence="1">
    <location>
        <begin position="125"/>
        <end position="143"/>
    </location>
</feature>
<name>A0ABY2QFX3_9SPHN</name>
<dbReference type="Pfam" id="PF10002">
    <property type="entry name" value="DUF2243"/>
    <property type="match status" value="1"/>
</dbReference>
<reference evidence="2 3" key="1">
    <citation type="submission" date="2019-04" db="EMBL/GenBank/DDBJ databases">
        <title>Microbes associate with the intestines of laboratory mice.</title>
        <authorList>
            <person name="Navarre W."/>
            <person name="Wong E."/>
            <person name="Huang K.C."/>
            <person name="Tropini C."/>
            <person name="Ng K."/>
            <person name="Yu B."/>
        </authorList>
    </citation>
    <scope>NUCLEOTIDE SEQUENCE [LARGE SCALE GENOMIC DNA]</scope>
    <source>
        <strain evidence="2 3">NM83_B4-11</strain>
    </source>
</reference>
<proteinExistence type="predicted"/>
<evidence type="ECO:0000256" key="1">
    <source>
        <dbReference type="SAM" id="Phobius"/>
    </source>
</evidence>
<keyword evidence="1" id="KW-1133">Transmembrane helix</keyword>
<keyword evidence="1" id="KW-0472">Membrane</keyword>
<evidence type="ECO:0000313" key="2">
    <source>
        <dbReference type="EMBL" id="THG39105.1"/>
    </source>
</evidence>
<dbReference type="RefSeq" id="WP_125946251.1">
    <property type="nucleotide sequence ID" value="NZ_SSTI01000009.1"/>
</dbReference>
<dbReference type="InterPro" id="IPR018719">
    <property type="entry name" value="DUF2243_membrane"/>
</dbReference>
<feature type="transmembrane region" description="Helical" evidence="1">
    <location>
        <begin position="12"/>
        <end position="32"/>
    </location>
</feature>
<feature type="transmembrane region" description="Helical" evidence="1">
    <location>
        <begin position="52"/>
        <end position="70"/>
    </location>
</feature>
<keyword evidence="1" id="KW-0812">Transmembrane</keyword>
<evidence type="ECO:0000313" key="3">
    <source>
        <dbReference type="Proteomes" id="UP000308038"/>
    </source>
</evidence>
<feature type="transmembrane region" description="Helical" evidence="1">
    <location>
        <begin position="82"/>
        <end position="99"/>
    </location>
</feature>
<gene>
    <name evidence="2" type="ORF">E5988_12690</name>
</gene>
<feature type="transmembrane region" description="Helical" evidence="1">
    <location>
        <begin position="155"/>
        <end position="176"/>
    </location>
</feature>